<protein>
    <recommendedName>
        <fullName evidence="3">DUF1501 domain-containing protein</fullName>
    </recommendedName>
</protein>
<dbReference type="InterPro" id="IPR010869">
    <property type="entry name" value="DUF1501"/>
</dbReference>
<proteinExistence type="predicted"/>
<dbReference type="InterPro" id="IPR006311">
    <property type="entry name" value="TAT_signal"/>
</dbReference>
<dbReference type="RefSeq" id="WP_007195474.1">
    <property type="nucleotide sequence ID" value="NZ_AFWV01000022.1"/>
</dbReference>
<organism evidence="1 2">
    <name type="scientific">Thiocapsa marina 5811</name>
    <dbReference type="NCBI Taxonomy" id="768671"/>
    <lineage>
        <taxon>Bacteria</taxon>
        <taxon>Pseudomonadati</taxon>
        <taxon>Pseudomonadota</taxon>
        <taxon>Gammaproteobacteria</taxon>
        <taxon>Chromatiales</taxon>
        <taxon>Chromatiaceae</taxon>
        <taxon>Thiocapsa</taxon>
    </lineage>
</organism>
<name>F9UI50_9GAMM</name>
<evidence type="ECO:0008006" key="3">
    <source>
        <dbReference type="Google" id="ProtNLM"/>
    </source>
</evidence>
<dbReference type="Proteomes" id="UP000005459">
    <property type="component" value="Unassembled WGS sequence"/>
</dbReference>
<dbReference type="AlphaFoldDB" id="F9UI50"/>
<accession>F9UI50</accession>
<keyword evidence="2" id="KW-1185">Reference proteome</keyword>
<dbReference type="EMBL" id="AFWV01000022">
    <property type="protein sequence ID" value="EGV16109.1"/>
    <property type="molecule type" value="Genomic_DNA"/>
</dbReference>
<dbReference type="PANTHER" id="PTHR43737">
    <property type="entry name" value="BLL7424 PROTEIN"/>
    <property type="match status" value="1"/>
</dbReference>
<dbReference type="PANTHER" id="PTHR43737:SF1">
    <property type="entry name" value="DUF1501 DOMAIN-CONTAINING PROTEIN"/>
    <property type="match status" value="1"/>
</dbReference>
<gene>
    <name evidence="1" type="ORF">ThimaDRAFT_4603</name>
</gene>
<dbReference type="PROSITE" id="PS51318">
    <property type="entry name" value="TAT"/>
    <property type="match status" value="1"/>
</dbReference>
<dbReference type="PATRIC" id="fig|768671.3.peg.4846"/>
<sequence length="477" mass="51778">MKPKRPVIARELPSPSRRQFLRLSGGCAGLLSTSLVSSIINLKMTNAAYAAAGDTSGYKALVCVFLLGGNDSWNMLVPYESGEYNDYAGIRRDLALRRSSLLPITDTQTGRRFGVHPRMNEIRNLYNRGNSPLAFVTNVGSLIEPTDKQGFVSGRNLPVSLFSHSDEQRHWQTSLPQSAGQETGWAGRMADILTDSVNDDPAVGMNIALNSLNVFQTGRRVLPYVVGADGAIPSNYYKGSGIANSILTKISDRLLTDAYANEFEGAYALAHREAIDLSEEYDRATRGATVRTAFPRTDLGAQLRQVARAIAARGALGHRRQTFFVSMGGWDHHDELLNAQAAMLPELSQALAAFYEATVELGVDQDVVTFTASDFGRTLSSNGNGSDHAWGGNQIIMGGSVVGGRLYGDYPETLRAGSELDVGRGRLIPTTSVDEYNAELALWFGVQNNRDLDEILPNIRNFDFPRGIANGPLGALV</sequence>
<dbReference type="eggNOG" id="COG4102">
    <property type="taxonomic scope" value="Bacteria"/>
</dbReference>
<reference evidence="1 2" key="1">
    <citation type="submission" date="2011-06" db="EMBL/GenBank/DDBJ databases">
        <title>The draft genome of Thiocapsa marina 5811.</title>
        <authorList>
            <consortium name="US DOE Joint Genome Institute (JGI-PGF)"/>
            <person name="Lucas S."/>
            <person name="Han J."/>
            <person name="Cheng J.-F."/>
            <person name="Goodwin L."/>
            <person name="Pitluck S."/>
            <person name="Peters L."/>
            <person name="Land M.L."/>
            <person name="Hauser L."/>
            <person name="Vogl K."/>
            <person name="Liu Z."/>
            <person name="Imhoff J."/>
            <person name="Thiel V."/>
            <person name="Frigaard N.-U."/>
            <person name="Bryant D."/>
            <person name="Woyke T.J."/>
        </authorList>
    </citation>
    <scope>NUCLEOTIDE SEQUENCE [LARGE SCALE GENOMIC DNA]</scope>
    <source>
        <strain evidence="1 2">5811</strain>
    </source>
</reference>
<evidence type="ECO:0000313" key="1">
    <source>
        <dbReference type="EMBL" id="EGV16109.1"/>
    </source>
</evidence>
<evidence type="ECO:0000313" key="2">
    <source>
        <dbReference type="Proteomes" id="UP000005459"/>
    </source>
</evidence>
<dbReference type="OrthoDB" id="9779968at2"/>
<dbReference type="Pfam" id="PF07394">
    <property type="entry name" value="DUF1501"/>
    <property type="match status" value="1"/>
</dbReference>